<accession>A0ABV4U8K6</accession>
<reference evidence="3 4" key="1">
    <citation type="submission" date="2024-08" db="EMBL/GenBank/DDBJ databases">
        <title>Whole-genome sequencing of halo(alkali)philic microorganisms from hypersaline lakes.</title>
        <authorList>
            <person name="Sorokin D.Y."/>
            <person name="Merkel A.Y."/>
            <person name="Messina E."/>
            <person name="Yakimov M."/>
        </authorList>
    </citation>
    <scope>NUCLEOTIDE SEQUENCE [LARGE SCALE GENOMIC DNA]</scope>
    <source>
        <strain evidence="3 4">AB-hyl4</strain>
    </source>
</reference>
<name>A0ABV4U8K6_9BACT</name>
<dbReference type="Proteomes" id="UP001575105">
    <property type="component" value="Unassembled WGS sequence"/>
</dbReference>
<keyword evidence="4" id="KW-1185">Reference proteome</keyword>
<dbReference type="RefSeq" id="WP_425345539.1">
    <property type="nucleotide sequence ID" value="NZ_JBGUBD010000005.1"/>
</dbReference>
<dbReference type="EMBL" id="JBGUBD010000005">
    <property type="protein sequence ID" value="MFA9478613.1"/>
    <property type="molecule type" value="Genomic_DNA"/>
</dbReference>
<dbReference type="SUPFAM" id="SSF56935">
    <property type="entry name" value="Porins"/>
    <property type="match status" value="1"/>
</dbReference>
<dbReference type="Pfam" id="PF07396">
    <property type="entry name" value="Porin_O_P"/>
    <property type="match status" value="1"/>
</dbReference>
<protein>
    <submittedName>
        <fullName evidence="3">Porin</fullName>
    </submittedName>
</protein>
<comment type="caution">
    <text evidence="3">The sequence shown here is derived from an EMBL/GenBank/DDBJ whole genome shotgun (WGS) entry which is preliminary data.</text>
</comment>
<evidence type="ECO:0000256" key="2">
    <source>
        <dbReference type="SAM" id="SignalP"/>
    </source>
</evidence>
<keyword evidence="2" id="KW-0732">Signal</keyword>
<organism evidence="3 4">
    <name type="scientific">Natronomicrosphaera hydrolytica</name>
    <dbReference type="NCBI Taxonomy" id="3242702"/>
    <lineage>
        <taxon>Bacteria</taxon>
        <taxon>Pseudomonadati</taxon>
        <taxon>Planctomycetota</taxon>
        <taxon>Phycisphaerae</taxon>
        <taxon>Phycisphaerales</taxon>
        <taxon>Phycisphaeraceae</taxon>
        <taxon>Natronomicrosphaera</taxon>
    </lineage>
</organism>
<feature type="signal peptide" evidence="2">
    <location>
        <begin position="1"/>
        <end position="26"/>
    </location>
</feature>
<proteinExistence type="predicted"/>
<gene>
    <name evidence="3" type="ORF">ACERK3_09930</name>
</gene>
<dbReference type="InterPro" id="IPR010870">
    <property type="entry name" value="Porin_O/P"/>
</dbReference>
<feature type="coiled-coil region" evidence="1">
    <location>
        <begin position="27"/>
        <end position="54"/>
    </location>
</feature>
<evidence type="ECO:0000313" key="3">
    <source>
        <dbReference type="EMBL" id="MFA9478613.1"/>
    </source>
</evidence>
<dbReference type="InterPro" id="IPR023614">
    <property type="entry name" value="Porin_dom_sf"/>
</dbReference>
<evidence type="ECO:0000313" key="4">
    <source>
        <dbReference type="Proteomes" id="UP001575105"/>
    </source>
</evidence>
<sequence length="421" mass="47104">MRSKQAGMVSLGALALGLIGPVSALADDQLRAELAELRAEVAELRNDLPASQRQDNAFPLTAGHDGSFFLASEDNKFRMNIGGQVQLRYYLNLRNDPDEGYDSTSSFQHRRTRLTFSGHVGDPRFTYRVQTEVRRQDGRGAIADLYVGYKINDQLSLQVGRMKAPFWKEDLHSSGRQLAVERSYVNNLFAQGRSTGIQLAYRPMDDLRVNGMVHNGFDAGLSDFNTGVDGNAARIALTGRAEYKIMGDWGQYRHFAGYTDDPMGLFIGGAAHWEQNRTTQWDDEKDFFSWTADASWYMENLSVFAAVVGRHATRTENDAPKFDDYGFLAQAGYTINDTFQPFVRYEHIRPDNDRNAHNVDLVTAGLNWFIRGHNAKLTTDVVWALDSLSGFAGGSGGLGLLTDAPGEKNQVVWRTQFQLLF</sequence>
<keyword evidence="1" id="KW-0175">Coiled coil</keyword>
<dbReference type="Gene3D" id="2.40.160.10">
    <property type="entry name" value="Porin"/>
    <property type="match status" value="1"/>
</dbReference>
<feature type="chain" id="PRO_5046593930" evidence="2">
    <location>
        <begin position="27"/>
        <end position="421"/>
    </location>
</feature>
<evidence type="ECO:0000256" key="1">
    <source>
        <dbReference type="SAM" id="Coils"/>
    </source>
</evidence>